<protein>
    <submittedName>
        <fullName evidence="3">Putative lysosomal &amp; prostatic acid phosphatase</fullName>
    </submittedName>
</protein>
<dbReference type="SUPFAM" id="SSF53254">
    <property type="entry name" value="Phosphoglycerate mutase-like"/>
    <property type="match status" value="1"/>
</dbReference>
<comment type="similarity">
    <text evidence="2">Belongs to the histidine acid phosphatase family.</text>
</comment>
<evidence type="ECO:0000256" key="2">
    <source>
        <dbReference type="ARBA" id="ARBA00005375"/>
    </source>
</evidence>
<dbReference type="CDD" id="cd07061">
    <property type="entry name" value="HP_HAP_like"/>
    <property type="match status" value="1"/>
</dbReference>
<name>A0A1L8DYV9_9DIPT</name>
<evidence type="ECO:0000256" key="1">
    <source>
        <dbReference type="ARBA" id="ARBA00000032"/>
    </source>
</evidence>
<accession>A0A1L8DYV9</accession>
<dbReference type="PANTHER" id="PTHR11567:SF205">
    <property type="entry name" value="GH28721P-RELATED"/>
    <property type="match status" value="1"/>
</dbReference>
<dbReference type="InterPro" id="IPR000560">
    <property type="entry name" value="His_Pase_clade-2"/>
</dbReference>
<dbReference type="InterPro" id="IPR029033">
    <property type="entry name" value="His_PPase_superfam"/>
</dbReference>
<dbReference type="PANTHER" id="PTHR11567">
    <property type="entry name" value="ACID PHOSPHATASE-RELATED"/>
    <property type="match status" value="1"/>
</dbReference>
<reference evidence="3" key="1">
    <citation type="submission" date="2016-12" db="EMBL/GenBank/DDBJ databases">
        <title>An insight into the sialome and mialome of the sand fly, Nyssomyia neivai.</title>
        <authorList>
            <person name="Sebastian V."/>
            <person name="Goulart T.M."/>
            <person name="Oliveira W."/>
            <person name="Calvo E."/>
            <person name="Oliveira L.F."/>
            <person name="Pinto M.C."/>
            <person name="Rosselino A.M."/>
            <person name="Ribeiro J.M."/>
        </authorList>
    </citation>
    <scope>NUCLEOTIDE SEQUENCE</scope>
</reference>
<dbReference type="EMBL" id="GFDF01002423">
    <property type="protein sequence ID" value="JAV11661.1"/>
    <property type="molecule type" value="Transcribed_RNA"/>
</dbReference>
<dbReference type="Pfam" id="PF00328">
    <property type="entry name" value="His_Phos_2"/>
    <property type="match status" value="1"/>
</dbReference>
<evidence type="ECO:0000313" key="3">
    <source>
        <dbReference type="EMBL" id="JAV11661.1"/>
    </source>
</evidence>
<organism evidence="3">
    <name type="scientific">Nyssomyia neivai</name>
    <dbReference type="NCBI Taxonomy" id="330878"/>
    <lineage>
        <taxon>Eukaryota</taxon>
        <taxon>Metazoa</taxon>
        <taxon>Ecdysozoa</taxon>
        <taxon>Arthropoda</taxon>
        <taxon>Hexapoda</taxon>
        <taxon>Insecta</taxon>
        <taxon>Pterygota</taxon>
        <taxon>Neoptera</taxon>
        <taxon>Endopterygota</taxon>
        <taxon>Diptera</taxon>
        <taxon>Nematocera</taxon>
        <taxon>Psychodoidea</taxon>
        <taxon>Psychodidae</taxon>
        <taxon>Nyssomyia</taxon>
    </lineage>
</organism>
<dbReference type="InterPro" id="IPR033379">
    <property type="entry name" value="Acid_Pase_AS"/>
</dbReference>
<dbReference type="Gene3D" id="3.40.50.1240">
    <property type="entry name" value="Phosphoglycerate mutase-like"/>
    <property type="match status" value="1"/>
</dbReference>
<dbReference type="InterPro" id="IPR050645">
    <property type="entry name" value="Histidine_acid_phosphatase"/>
</dbReference>
<dbReference type="PROSITE" id="PS00616">
    <property type="entry name" value="HIS_ACID_PHOSPHAT_1"/>
    <property type="match status" value="1"/>
</dbReference>
<dbReference type="AlphaFoldDB" id="A0A1L8DYV9"/>
<dbReference type="GO" id="GO:0003993">
    <property type="term" value="F:acid phosphatase activity"/>
    <property type="evidence" value="ECO:0007669"/>
    <property type="project" value="UniProtKB-EC"/>
</dbReference>
<dbReference type="PROSITE" id="PS00778">
    <property type="entry name" value="HIS_ACID_PHOSPHAT_2"/>
    <property type="match status" value="1"/>
</dbReference>
<sequence>MHYLWKRFLVLAVVMLLVLFFIIYGVVGSTNADDGYLVQSSPDKEVILVHTLFRHGHRTPADTYPNDPHVNETFSPFGWGQLTNPGKKYLFEMGEYLRRRYDGFLGKLYQPDYLHAQTTGVTRTRMSMLLVLAGLWPPKDSPTEWNRKLNWQPIPIESEPLDKDTLLLVRTPCSRYPESVEEVLKSKEVESQIAPYVDMMKELTEITGLDIKTPDDVQSLFSTLKAEEEYGLKLPEWTKRFFPERLLPLTELSYIWNVQTQEMKRLKAGPFLQKLVDEWKAASEGNLKPKDRKMYLYTGHDSSIVNVLHALDVWDVQLPDYAIMGIFELVRDRPTGKYGVQLYLRNSTAEPVPLTLPGCEFFCPLEKAFSLIAPVLPINREEECKSRDPNFVTPPPSGP</sequence>
<comment type="catalytic activity">
    <reaction evidence="1">
        <text>a phosphate monoester + H2O = an alcohol + phosphate</text>
        <dbReference type="Rhea" id="RHEA:15017"/>
        <dbReference type="ChEBI" id="CHEBI:15377"/>
        <dbReference type="ChEBI" id="CHEBI:30879"/>
        <dbReference type="ChEBI" id="CHEBI:43474"/>
        <dbReference type="ChEBI" id="CHEBI:67140"/>
        <dbReference type="EC" id="3.1.3.2"/>
    </reaction>
</comment>
<proteinExistence type="inferred from homology"/>